<feature type="transmembrane region" description="Helical" evidence="14">
    <location>
        <begin position="59"/>
        <end position="92"/>
    </location>
</feature>
<feature type="transmembrane region" description="Helical" evidence="14">
    <location>
        <begin position="351"/>
        <end position="373"/>
    </location>
</feature>
<dbReference type="NCBIfam" id="TIGR00967">
    <property type="entry name" value="3a0501s007"/>
    <property type="match status" value="1"/>
</dbReference>
<dbReference type="HAMAP" id="MF_01465">
    <property type="entry name" value="SecY"/>
    <property type="match status" value="1"/>
</dbReference>
<dbReference type="GeneID" id="29070082"/>
<comment type="function">
    <text evidence="10">The central subunit of the protein translocation channel SecYE. Consists of two halves formed by TMs 1-5 and 6-10. These two domains form a lateral gate at the front which open onto the bilayer between TMs 2 and 7, and are clamped together by SecE at the back. The channel is closed by both a pore ring composed of hydrophobic SecY resides and a short helix (helix 2A) on the extracellular side of the membrane which forms a plug.</text>
</comment>
<feature type="transmembrane region" description="Helical" evidence="14">
    <location>
        <begin position="204"/>
        <end position="223"/>
    </location>
</feature>
<dbReference type="GO" id="GO:0016020">
    <property type="term" value="C:membrane"/>
    <property type="evidence" value="ECO:0007669"/>
    <property type="project" value="UniProtKB-SubCell"/>
</dbReference>
<dbReference type="EMBL" id="KX284724">
    <property type="protein sequence ID" value="AOM67417.1"/>
    <property type="molecule type" value="Genomic_DNA"/>
</dbReference>
<gene>
    <name evidence="15" type="primary">secY</name>
    <name evidence="15" type="ORF">Hrub_173</name>
</gene>
<feature type="transmembrane region" description="Helical" evidence="14">
    <location>
        <begin position="20"/>
        <end position="39"/>
    </location>
</feature>
<keyword evidence="3 12" id="KW-0813">Transport</keyword>
<comment type="subcellular location">
    <subcellularLocation>
        <location evidence="1 12">Membrane</location>
        <topology evidence="1 12">Multi-pass membrane protein</topology>
    </subcellularLocation>
</comment>
<evidence type="ECO:0000256" key="5">
    <source>
        <dbReference type="ARBA" id="ARBA00022927"/>
    </source>
</evidence>
<evidence type="ECO:0000256" key="10">
    <source>
        <dbReference type="ARBA" id="ARBA00055151"/>
    </source>
</evidence>
<evidence type="ECO:0000313" key="15">
    <source>
        <dbReference type="EMBL" id="AOM67417.1"/>
    </source>
</evidence>
<sequence length="418" mass="46658">MKNSSGNQYQRRQFIHKTFLTLTILTIARLGIFIPVLGIDHHEFEKSIASNSFVNFLNIFSGGGFSTVGIFALGIVPYINASLVMQLLVKALPSLIKIQKEEGESGQQKLTQITRYLTLAWGILQSCTVAFWVKPYVFNWNFPFIANTVFTLTAGSIIVLWLSEIITDKGFGNGASLLIFQNIISSIPSTLKGSEVNISNLNDIIKVCLVVIVFILMLAITILTQEGIRNIEIISARQLGQRNTASIKNYLPLKLNQGGVMPLVFASAAITIPIYFIHSIQQQQIQSLIYFLFFNSPFYLLFYLVLIILFSQFYSSLIMNPNDIADNLKKMGVSIPRVRPGNMTGIYLSRILNRLTVVGSISLFSIALMPSIIEYITHFQLSKSFGATSLIILVGVSIDTGKQIQAYIISLKYKDINR</sequence>
<keyword evidence="15" id="KW-0934">Plastid</keyword>
<dbReference type="PIRSF" id="PIRSF004557">
    <property type="entry name" value="SecY"/>
    <property type="match status" value="1"/>
</dbReference>
<evidence type="ECO:0000256" key="11">
    <source>
        <dbReference type="ARBA" id="ARBA00062357"/>
    </source>
</evidence>
<dbReference type="PROSITE" id="PS00756">
    <property type="entry name" value="SECY_2"/>
    <property type="match status" value="1"/>
</dbReference>
<keyword evidence="4 12" id="KW-0812">Transmembrane</keyword>
<evidence type="ECO:0000256" key="4">
    <source>
        <dbReference type="ARBA" id="ARBA00022692"/>
    </source>
</evidence>
<keyword evidence="7 12" id="KW-0811">Translocation</keyword>
<name>A0A1C9CGC8_9FLOR</name>
<evidence type="ECO:0000256" key="8">
    <source>
        <dbReference type="ARBA" id="ARBA00023136"/>
    </source>
</evidence>
<accession>A0A1C9CGC8</accession>
<evidence type="ECO:0000256" key="14">
    <source>
        <dbReference type="SAM" id="Phobius"/>
    </source>
</evidence>
<evidence type="ECO:0000256" key="3">
    <source>
        <dbReference type="ARBA" id="ARBA00022448"/>
    </source>
</evidence>
<evidence type="ECO:0000256" key="2">
    <source>
        <dbReference type="ARBA" id="ARBA00005751"/>
    </source>
</evidence>
<dbReference type="PRINTS" id="PR00303">
    <property type="entry name" value="SECYTRNLCASE"/>
</dbReference>
<evidence type="ECO:0000256" key="13">
    <source>
        <dbReference type="RuleBase" id="RU004349"/>
    </source>
</evidence>
<feature type="transmembrane region" description="Helical" evidence="14">
    <location>
        <begin position="113"/>
        <end position="132"/>
    </location>
</feature>
<comment type="similarity">
    <text evidence="2 13">Belongs to the SecY/SEC61-alpha family.</text>
</comment>
<comment type="subunit">
    <text evidence="11">Component of the plastid Sec protein translocase complex, which is composed of at least SecY, SecE and SecG.</text>
</comment>
<proteinExistence type="inferred from homology"/>
<dbReference type="GO" id="GO:0015031">
    <property type="term" value="P:protein transport"/>
    <property type="evidence" value="ECO:0007669"/>
    <property type="project" value="UniProtKB-KW"/>
</dbReference>
<dbReference type="AlphaFoldDB" id="A0A1C9CGC8"/>
<geneLocation type="plastid" evidence="15"/>
<dbReference type="InterPro" id="IPR002208">
    <property type="entry name" value="SecY/SEC61-alpha"/>
</dbReference>
<dbReference type="InterPro" id="IPR030659">
    <property type="entry name" value="SecY_CS"/>
</dbReference>
<dbReference type="RefSeq" id="YP_009294175.1">
    <property type="nucleotide sequence ID" value="NC_031146.1"/>
</dbReference>
<dbReference type="SUPFAM" id="SSF103491">
    <property type="entry name" value="Preprotein translocase SecY subunit"/>
    <property type="match status" value="1"/>
</dbReference>
<dbReference type="Pfam" id="PF00344">
    <property type="entry name" value="SecY"/>
    <property type="match status" value="1"/>
</dbReference>
<dbReference type="InterPro" id="IPR026593">
    <property type="entry name" value="SecY"/>
</dbReference>
<keyword evidence="6 14" id="KW-1133">Transmembrane helix</keyword>
<feature type="transmembrane region" description="Helical" evidence="14">
    <location>
        <begin position="259"/>
        <end position="277"/>
    </location>
</feature>
<dbReference type="PANTHER" id="PTHR10906">
    <property type="entry name" value="SECY/SEC61-ALPHA FAMILY MEMBER"/>
    <property type="match status" value="1"/>
</dbReference>
<organism evidence="15">
    <name type="scientific">Hildenbrandia rubra</name>
    <dbReference type="NCBI Taxonomy" id="31481"/>
    <lineage>
        <taxon>Eukaryota</taxon>
        <taxon>Rhodophyta</taxon>
        <taxon>Florideophyceae</taxon>
        <taxon>Hildenbrandiophycidae</taxon>
        <taxon>Hildenbrandiales</taxon>
        <taxon>Hildenbrandiaceae</taxon>
        <taxon>Hildenbrandia</taxon>
    </lineage>
</organism>
<dbReference type="InterPro" id="IPR023201">
    <property type="entry name" value="SecY_dom_sf"/>
</dbReference>
<dbReference type="Gene3D" id="1.10.3370.10">
    <property type="entry name" value="SecY subunit domain"/>
    <property type="match status" value="1"/>
</dbReference>
<keyword evidence="8 14" id="KW-0472">Membrane</keyword>
<feature type="transmembrane region" description="Helical" evidence="14">
    <location>
        <begin position="289"/>
        <end position="314"/>
    </location>
</feature>
<feature type="transmembrane region" description="Helical" evidence="14">
    <location>
        <begin position="144"/>
        <end position="162"/>
    </location>
</feature>
<evidence type="ECO:0000256" key="6">
    <source>
        <dbReference type="ARBA" id="ARBA00022989"/>
    </source>
</evidence>
<evidence type="ECO:0000256" key="12">
    <source>
        <dbReference type="RuleBase" id="RU003484"/>
    </source>
</evidence>
<dbReference type="FunFam" id="1.10.3370.10:FF:000001">
    <property type="entry name" value="Preprotein translocase subunit SecY"/>
    <property type="match status" value="1"/>
</dbReference>
<evidence type="ECO:0000256" key="1">
    <source>
        <dbReference type="ARBA" id="ARBA00004141"/>
    </source>
</evidence>
<keyword evidence="5 12" id="KW-0653">Protein transport</keyword>
<reference evidence="15" key="1">
    <citation type="journal article" date="2016" name="BMC Biol.">
        <title>Parallel evolution of highly conserved plastid genome architecture in red seaweeds and seed plants.</title>
        <authorList>
            <person name="Lee J."/>
            <person name="Cho C.H."/>
            <person name="Park S.I."/>
            <person name="Choi J.W."/>
            <person name="Song H.S."/>
            <person name="West J.A."/>
            <person name="Bhattacharya D."/>
            <person name="Yoon H.S."/>
        </authorList>
    </citation>
    <scope>NUCLEOTIDE SEQUENCE</scope>
</reference>
<evidence type="ECO:0000256" key="7">
    <source>
        <dbReference type="ARBA" id="ARBA00023010"/>
    </source>
</evidence>
<protein>
    <recommendedName>
        <fullName evidence="9">Protein translocase subunit SecY</fullName>
    </recommendedName>
</protein>
<evidence type="ECO:0000256" key="9">
    <source>
        <dbReference type="ARBA" id="ARBA00039733"/>
    </source>
</evidence>
<dbReference type="PROSITE" id="PS00755">
    <property type="entry name" value="SECY_1"/>
    <property type="match status" value="1"/>
</dbReference>